<feature type="domain" description="Helix-turn-helix" evidence="1">
    <location>
        <begin position="104"/>
        <end position="152"/>
    </location>
</feature>
<evidence type="ECO:0000259" key="1">
    <source>
        <dbReference type="Pfam" id="PF12728"/>
    </source>
</evidence>
<dbReference type="Pfam" id="PF12728">
    <property type="entry name" value="HTH_17"/>
    <property type="match status" value="1"/>
</dbReference>
<name>A0A7V4TKD5_9BACT</name>
<protein>
    <submittedName>
        <fullName evidence="2">DNA-binding protein</fullName>
    </submittedName>
</protein>
<dbReference type="EMBL" id="DTIY01000076">
    <property type="protein sequence ID" value="HGY40123.1"/>
    <property type="molecule type" value="Genomic_DNA"/>
</dbReference>
<dbReference type="AlphaFoldDB" id="A0A7V4TKD5"/>
<comment type="caution">
    <text evidence="2">The sequence shown here is derived from an EMBL/GenBank/DDBJ whole genome shotgun (WGS) entry which is preliminary data.</text>
</comment>
<sequence length="155" mass="17909">MHGILPFLARQALREAEEAYQDIESFLEHTPKEVLLERLQRIAKFLEGKEPLSLQEVLSVQEVFRRLKEMRRVASPDSFPLSSHIERLLLLARSKAKYEENHPLTATEVAALSNTTLPNIVALANKGVLQGEKKGKEWYFPKDTVEEYLRRRKKA</sequence>
<dbReference type="GO" id="GO:0003677">
    <property type="term" value="F:DNA binding"/>
    <property type="evidence" value="ECO:0007669"/>
    <property type="project" value="UniProtKB-KW"/>
</dbReference>
<gene>
    <name evidence="2" type="ORF">ENW11_10005</name>
</gene>
<keyword evidence="2" id="KW-0238">DNA-binding</keyword>
<accession>A0A7V4TKD5</accession>
<evidence type="ECO:0000313" key="2">
    <source>
        <dbReference type="EMBL" id="HGY40123.1"/>
    </source>
</evidence>
<proteinExistence type="predicted"/>
<dbReference type="InterPro" id="IPR041657">
    <property type="entry name" value="HTH_17"/>
</dbReference>
<organism evidence="2">
    <name type="scientific">Candidatus Caldatribacterium saccharofermentans</name>
    <dbReference type="NCBI Taxonomy" id="1454753"/>
    <lineage>
        <taxon>Bacteria</taxon>
        <taxon>Pseudomonadati</taxon>
        <taxon>Atribacterota</taxon>
        <taxon>Atribacteria</taxon>
        <taxon>Atribacterales</taxon>
        <taxon>Candidatus Caldatribacteriaceae</taxon>
        <taxon>Candidatus Caldatribacterium</taxon>
    </lineage>
</organism>
<reference evidence="2" key="1">
    <citation type="journal article" date="2020" name="mSystems">
        <title>Genome- and Community-Level Interaction Insights into Carbon Utilization and Element Cycling Functions of Hydrothermarchaeota in Hydrothermal Sediment.</title>
        <authorList>
            <person name="Zhou Z."/>
            <person name="Liu Y."/>
            <person name="Xu W."/>
            <person name="Pan J."/>
            <person name="Luo Z.H."/>
            <person name="Li M."/>
        </authorList>
    </citation>
    <scope>NUCLEOTIDE SEQUENCE [LARGE SCALE GENOMIC DNA]</scope>
    <source>
        <strain evidence="2">SpSt-82</strain>
    </source>
</reference>